<accession>A0A7G1KNX1</accession>
<gene>
    <name evidence="1" type="ORF">NWFMUON74_45920</name>
</gene>
<reference evidence="1 2" key="1">
    <citation type="submission" date="2020-08" db="EMBL/GenBank/DDBJ databases">
        <title>Genome Sequencing of Nocardia wallacei strain FMUON74 and assembly.</title>
        <authorList>
            <person name="Toyokawa M."/>
            <person name="Uesaka K."/>
        </authorList>
    </citation>
    <scope>NUCLEOTIDE SEQUENCE [LARGE SCALE GENOMIC DNA]</scope>
    <source>
        <strain evidence="1 2">FMUON74</strain>
    </source>
</reference>
<dbReference type="AlphaFoldDB" id="A0A7G1KNX1"/>
<dbReference type="Proteomes" id="UP000516173">
    <property type="component" value="Chromosome"/>
</dbReference>
<dbReference type="KEGG" id="nwl:NWFMUON74_45920"/>
<name>A0A7G1KNX1_9NOCA</name>
<keyword evidence="2" id="KW-1185">Reference proteome</keyword>
<organism evidence="1 2">
    <name type="scientific">Nocardia wallacei</name>
    <dbReference type="NCBI Taxonomy" id="480035"/>
    <lineage>
        <taxon>Bacteria</taxon>
        <taxon>Bacillati</taxon>
        <taxon>Actinomycetota</taxon>
        <taxon>Actinomycetes</taxon>
        <taxon>Mycobacteriales</taxon>
        <taxon>Nocardiaceae</taxon>
        <taxon>Nocardia</taxon>
    </lineage>
</organism>
<dbReference type="EMBL" id="AP023396">
    <property type="protein sequence ID" value="BCK56820.1"/>
    <property type="molecule type" value="Genomic_DNA"/>
</dbReference>
<sequence>MVPTTLPEFGFEHAFRPGFRACHRPPVLTPVTAEFMNGVAPSALDEGNAERLWDESVRMLGGAVGTIGGCEVIGSGRTDGWRRGWASPRRSASPNS</sequence>
<evidence type="ECO:0000313" key="1">
    <source>
        <dbReference type="EMBL" id="BCK56820.1"/>
    </source>
</evidence>
<proteinExistence type="predicted"/>
<evidence type="ECO:0000313" key="2">
    <source>
        <dbReference type="Proteomes" id="UP000516173"/>
    </source>
</evidence>
<protein>
    <submittedName>
        <fullName evidence="1">Uncharacterized protein</fullName>
    </submittedName>
</protein>